<dbReference type="InterPro" id="IPR020846">
    <property type="entry name" value="MFS_dom"/>
</dbReference>
<comment type="caution">
    <text evidence="8">The sequence shown here is derived from an EMBL/GenBank/DDBJ whole genome shotgun (WGS) entry which is preliminary data.</text>
</comment>
<dbReference type="InterPro" id="IPR011701">
    <property type="entry name" value="MFS"/>
</dbReference>
<feature type="transmembrane region" description="Helical" evidence="6">
    <location>
        <begin position="254"/>
        <end position="276"/>
    </location>
</feature>
<feature type="transmembrane region" description="Helical" evidence="6">
    <location>
        <begin position="316"/>
        <end position="342"/>
    </location>
</feature>
<feature type="transmembrane region" description="Helical" evidence="6">
    <location>
        <begin position="143"/>
        <end position="161"/>
    </location>
</feature>
<keyword evidence="4 6" id="KW-1133">Transmembrane helix</keyword>
<dbReference type="PANTHER" id="PTHR23502:SF132">
    <property type="entry name" value="POLYAMINE TRANSPORTER 2-RELATED"/>
    <property type="match status" value="1"/>
</dbReference>
<dbReference type="Pfam" id="PF07690">
    <property type="entry name" value="MFS_1"/>
    <property type="match status" value="1"/>
</dbReference>
<feature type="transmembrane region" description="Helical" evidence="6">
    <location>
        <begin position="88"/>
        <end position="108"/>
    </location>
</feature>
<evidence type="ECO:0000256" key="5">
    <source>
        <dbReference type="ARBA" id="ARBA00023136"/>
    </source>
</evidence>
<protein>
    <submittedName>
        <fullName evidence="8">Multidrug effflux MFS transporter</fullName>
    </submittedName>
</protein>
<feature type="transmembrane region" description="Helical" evidence="6">
    <location>
        <begin position="382"/>
        <end position="401"/>
    </location>
</feature>
<evidence type="ECO:0000256" key="2">
    <source>
        <dbReference type="ARBA" id="ARBA00022448"/>
    </source>
</evidence>
<evidence type="ECO:0000313" key="9">
    <source>
        <dbReference type="Proteomes" id="UP000655420"/>
    </source>
</evidence>
<feature type="transmembrane region" description="Helical" evidence="6">
    <location>
        <begin position="354"/>
        <end position="376"/>
    </location>
</feature>
<feature type="transmembrane region" description="Helical" evidence="6">
    <location>
        <begin position="16"/>
        <end position="37"/>
    </location>
</feature>
<dbReference type="PROSITE" id="PS50850">
    <property type="entry name" value="MFS"/>
    <property type="match status" value="1"/>
</dbReference>
<gene>
    <name evidence="8" type="ORF">H0I76_15345</name>
</gene>
<feature type="transmembrane region" description="Helical" evidence="6">
    <location>
        <begin position="57"/>
        <end position="76"/>
    </location>
</feature>
<accession>A0A8J7SFT0</accession>
<dbReference type="EMBL" id="JAEHHL010000009">
    <property type="protein sequence ID" value="MBK0400573.1"/>
    <property type="molecule type" value="Genomic_DNA"/>
</dbReference>
<dbReference type="GO" id="GO:0005886">
    <property type="term" value="C:plasma membrane"/>
    <property type="evidence" value="ECO:0007669"/>
    <property type="project" value="TreeGrafter"/>
</dbReference>
<organism evidence="8 9">
    <name type="scientific">Thermohalobaculum xanthum</name>
    <dbReference type="NCBI Taxonomy" id="2753746"/>
    <lineage>
        <taxon>Bacteria</taxon>
        <taxon>Pseudomonadati</taxon>
        <taxon>Pseudomonadota</taxon>
        <taxon>Alphaproteobacteria</taxon>
        <taxon>Rhodobacterales</taxon>
        <taxon>Paracoccaceae</taxon>
        <taxon>Thermohalobaculum</taxon>
    </lineage>
</organism>
<evidence type="ECO:0000256" key="6">
    <source>
        <dbReference type="SAM" id="Phobius"/>
    </source>
</evidence>
<comment type="subcellular location">
    <subcellularLocation>
        <location evidence="1">Membrane</location>
        <topology evidence="1">Multi-pass membrane protein</topology>
    </subcellularLocation>
</comment>
<feature type="domain" description="Major facilitator superfamily (MFS) profile" evidence="7">
    <location>
        <begin position="18"/>
        <end position="402"/>
    </location>
</feature>
<dbReference type="CDD" id="cd17320">
    <property type="entry name" value="MFS_MdfA_MDR_like"/>
    <property type="match status" value="1"/>
</dbReference>
<feature type="transmembrane region" description="Helical" evidence="6">
    <location>
        <begin position="224"/>
        <end position="242"/>
    </location>
</feature>
<keyword evidence="9" id="KW-1185">Reference proteome</keyword>
<sequence length="407" mass="42375">MTLPDAIARAEGRAPLGLIAFLALMTSVVAMTIDAVLPALDAMSADLGFARDNDRQMVIMLVFAGLGVAQLVFGPLADAIGRKRATLIGWGIYVLGTLMALTAQSPLMLLAGRFLQGVGAGGPRVVAVAIVRDLYDGRPMARILSMVMTVFMLVPVLAPLLGQGIEALAGWRAIFGLYLGLALVSAGWYLAAVPETLDPASRRPFRARPLAAAFVEVLRTRQTVIAVLATIAVFGTFVAYLATAQQVMEELYGLGPLFPLAFSGLAVVFAGGSILNGRLVLRMGMQRLARMALWAMTGLATVGAAVAWSSAGVPPFWAFALMLGAIFVCVAVLFANLNALAIQPLGHIAGTASSVILAFSTVGAAGIGALIAQFYHGTVTPMFAGFAVLGLIGACLMSFGTRMDEGT</sequence>
<proteinExistence type="predicted"/>
<dbReference type="GO" id="GO:0022857">
    <property type="term" value="F:transmembrane transporter activity"/>
    <property type="evidence" value="ECO:0007669"/>
    <property type="project" value="InterPro"/>
</dbReference>
<dbReference type="PANTHER" id="PTHR23502">
    <property type="entry name" value="MAJOR FACILITATOR SUPERFAMILY"/>
    <property type="match status" value="1"/>
</dbReference>
<reference evidence="8" key="1">
    <citation type="submission" date="2020-12" db="EMBL/GenBank/DDBJ databases">
        <title>Bacterial taxonomy.</title>
        <authorList>
            <person name="Pan X."/>
        </authorList>
    </citation>
    <scope>NUCLEOTIDE SEQUENCE</scope>
    <source>
        <strain evidence="8">M0105</strain>
    </source>
</reference>
<evidence type="ECO:0000256" key="4">
    <source>
        <dbReference type="ARBA" id="ARBA00022989"/>
    </source>
</evidence>
<keyword evidence="5 6" id="KW-0472">Membrane</keyword>
<dbReference type="InterPro" id="IPR036259">
    <property type="entry name" value="MFS_trans_sf"/>
</dbReference>
<evidence type="ECO:0000256" key="1">
    <source>
        <dbReference type="ARBA" id="ARBA00004141"/>
    </source>
</evidence>
<keyword evidence="3 6" id="KW-0812">Transmembrane</keyword>
<feature type="transmembrane region" description="Helical" evidence="6">
    <location>
        <begin position="114"/>
        <end position="131"/>
    </location>
</feature>
<name>A0A8J7SFT0_9RHOB</name>
<evidence type="ECO:0000256" key="3">
    <source>
        <dbReference type="ARBA" id="ARBA00022692"/>
    </source>
</evidence>
<feature type="transmembrane region" description="Helical" evidence="6">
    <location>
        <begin position="173"/>
        <end position="193"/>
    </location>
</feature>
<dbReference type="Gene3D" id="1.20.1720.10">
    <property type="entry name" value="Multidrug resistance protein D"/>
    <property type="match status" value="1"/>
</dbReference>
<dbReference type="Proteomes" id="UP000655420">
    <property type="component" value="Unassembled WGS sequence"/>
</dbReference>
<evidence type="ECO:0000313" key="8">
    <source>
        <dbReference type="EMBL" id="MBK0400573.1"/>
    </source>
</evidence>
<dbReference type="AlphaFoldDB" id="A0A8J7SFT0"/>
<evidence type="ECO:0000259" key="7">
    <source>
        <dbReference type="PROSITE" id="PS50850"/>
    </source>
</evidence>
<dbReference type="RefSeq" id="WP_200611552.1">
    <property type="nucleotide sequence ID" value="NZ_JAEHHL010000009.1"/>
</dbReference>
<keyword evidence="2" id="KW-0813">Transport</keyword>
<feature type="transmembrane region" description="Helical" evidence="6">
    <location>
        <begin position="288"/>
        <end position="310"/>
    </location>
</feature>
<dbReference type="SUPFAM" id="SSF103473">
    <property type="entry name" value="MFS general substrate transporter"/>
    <property type="match status" value="1"/>
</dbReference>